<gene>
    <name evidence="3" type="ORF">LQ564_22105</name>
</gene>
<dbReference type="RefSeq" id="WP_231060276.1">
    <property type="nucleotide sequence ID" value="NZ_JAJNOC010000010.1"/>
</dbReference>
<dbReference type="InterPro" id="IPR025491">
    <property type="entry name" value="DUF4382"/>
</dbReference>
<feature type="signal peptide" evidence="1">
    <location>
        <begin position="1"/>
        <end position="23"/>
    </location>
</feature>
<keyword evidence="4" id="KW-1185">Reference proteome</keyword>
<dbReference type="Pfam" id="PF14321">
    <property type="entry name" value="DUF4382"/>
    <property type="match status" value="1"/>
</dbReference>
<evidence type="ECO:0000313" key="4">
    <source>
        <dbReference type="Proteomes" id="UP001179361"/>
    </source>
</evidence>
<dbReference type="Gene3D" id="2.60.40.1120">
    <property type="entry name" value="Carboxypeptidase-like, regulatory domain"/>
    <property type="match status" value="1"/>
</dbReference>
<feature type="domain" description="DUF4382" evidence="2">
    <location>
        <begin position="45"/>
        <end position="193"/>
    </location>
</feature>
<evidence type="ECO:0000313" key="3">
    <source>
        <dbReference type="EMBL" id="MCD2518999.1"/>
    </source>
</evidence>
<feature type="chain" id="PRO_5047174202" evidence="1">
    <location>
        <begin position="24"/>
        <end position="416"/>
    </location>
</feature>
<accession>A0ABS8QBA2</accession>
<evidence type="ECO:0000259" key="2">
    <source>
        <dbReference type="Pfam" id="PF14321"/>
    </source>
</evidence>
<comment type="caution">
    <text evidence="3">The sequence shown here is derived from an EMBL/GenBank/DDBJ whole genome shotgun (WGS) entry which is preliminary data.</text>
</comment>
<dbReference type="Proteomes" id="UP001179361">
    <property type="component" value="Unassembled WGS sequence"/>
</dbReference>
<dbReference type="PROSITE" id="PS51257">
    <property type="entry name" value="PROKAR_LIPOPROTEIN"/>
    <property type="match status" value="1"/>
</dbReference>
<dbReference type="EMBL" id="JAJNOC010000010">
    <property type="protein sequence ID" value="MCD2518999.1"/>
    <property type="molecule type" value="Genomic_DNA"/>
</dbReference>
<organism evidence="3 4">
    <name type="scientific">Massilia phyllostachyos</name>
    <dbReference type="NCBI Taxonomy" id="2898585"/>
    <lineage>
        <taxon>Bacteria</taxon>
        <taxon>Pseudomonadati</taxon>
        <taxon>Pseudomonadota</taxon>
        <taxon>Betaproteobacteria</taxon>
        <taxon>Burkholderiales</taxon>
        <taxon>Oxalobacteraceae</taxon>
        <taxon>Telluria group</taxon>
        <taxon>Massilia</taxon>
    </lineage>
</organism>
<reference evidence="3" key="1">
    <citation type="submission" date="2021-11" db="EMBL/GenBank/DDBJ databases">
        <title>The complete genome of Massilia sp sp. G4R7.</title>
        <authorList>
            <person name="Liu L."/>
            <person name="Yue J."/>
            <person name="Yuan J."/>
            <person name="Yang F."/>
            <person name="Li L."/>
        </authorList>
    </citation>
    <scope>NUCLEOTIDE SEQUENCE</scope>
    <source>
        <strain evidence="3">G4R7</strain>
    </source>
</reference>
<name>A0ABS8QBA2_9BURK</name>
<proteinExistence type="predicted"/>
<sequence length="416" mass="42069">MHPHTARYRGLVASATAATLLLAACGGGSDDDDGDIAPAPTTRSTLAVSLASNAPACGFDAVNVTISKLRFRQDFNTDPNAAGWTELSFTPAKKLNLLHPATTLAGASTALGEVQLPTGAWTQMQVVFDAAGGSVRPAGAAADVALETAAATAAGVRVPVDLKVEDGKKIELLFEMNACESIQTRGAAYVFRPRPRLPSLATSGIGGFVAPAALAGKPVITAQKGGTILATTVPHPTTGEFALPRLPADTYDVVFQANGRATAVIGSVPVTAGATTRVGTAGAPIPLATSAVATISGQVSHVAPNVAPPDGTWIMASQAITADPAVGNAATTVTNRLQPVDLATGNYTLPNLARASIQYALYKPNTVLTPLNAATSGGNGRYRIEALATGYINKTGASANINISSGDAPGVNISMP</sequence>
<evidence type="ECO:0000256" key="1">
    <source>
        <dbReference type="SAM" id="SignalP"/>
    </source>
</evidence>
<protein>
    <submittedName>
        <fullName evidence="3">DUF4382 domain-containing protein</fullName>
    </submittedName>
</protein>
<keyword evidence="1" id="KW-0732">Signal</keyword>